<dbReference type="OrthoDB" id="666348at2759"/>
<evidence type="ECO:0000313" key="3">
    <source>
        <dbReference type="Proteomes" id="UP000825935"/>
    </source>
</evidence>
<protein>
    <submittedName>
        <fullName evidence="2">Uncharacterized protein</fullName>
    </submittedName>
</protein>
<name>A0A8T2V468_CERRI</name>
<feature type="region of interest" description="Disordered" evidence="1">
    <location>
        <begin position="1169"/>
        <end position="1213"/>
    </location>
</feature>
<gene>
    <name evidence="2" type="ORF">KP509_03G055500</name>
</gene>
<feature type="region of interest" description="Disordered" evidence="1">
    <location>
        <begin position="1030"/>
        <end position="1055"/>
    </location>
</feature>
<dbReference type="Proteomes" id="UP000825935">
    <property type="component" value="Chromosome 3"/>
</dbReference>
<evidence type="ECO:0000313" key="2">
    <source>
        <dbReference type="EMBL" id="KAH7441808.1"/>
    </source>
</evidence>
<feature type="compositionally biased region" description="Polar residues" evidence="1">
    <location>
        <begin position="996"/>
        <end position="1010"/>
    </location>
</feature>
<feature type="region of interest" description="Disordered" evidence="1">
    <location>
        <begin position="1112"/>
        <end position="1152"/>
    </location>
</feature>
<comment type="caution">
    <text evidence="2">The sequence shown here is derived from an EMBL/GenBank/DDBJ whole genome shotgun (WGS) entry which is preliminary data.</text>
</comment>
<feature type="compositionally biased region" description="Polar residues" evidence="1">
    <location>
        <begin position="876"/>
        <end position="893"/>
    </location>
</feature>
<feature type="region of interest" description="Disordered" evidence="1">
    <location>
        <begin position="876"/>
        <end position="927"/>
    </location>
</feature>
<dbReference type="EMBL" id="CM035408">
    <property type="protein sequence ID" value="KAH7441808.1"/>
    <property type="molecule type" value="Genomic_DNA"/>
</dbReference>
<proteinExistence type="predicted"/>
<dbReference type="EMBL" id="CM035408">
    <property type="protein sequence ID" value="KAH7441811.1"/>
    <property type="molecule type" value="Genomic_DNA"/>
</dbReference>
<feature type="compositionally biased region" description="Basic residues" evidence="1">
    <location>
        <begin position="1038"/>
        <end position="1055"/>
    </location>
</feature>
<feature type="compositionally biased region" description="Acidic residues" evidence="1">
    <location>
        <begin position="177"/>
        <end position="191"/>
    </location>
</feature>
<feature type="compositionally biased region" description="Basic and acidic residues" evidence="1">
    <location>
        <begin position="1129"/>
        <end position="1138"/>
    </location>
</feature>
<reference evidence="2" key="1">
    <citation type="submission" date="2021-08" db="EMBL/GenBank/DDBJ databases">
        <title>WGS assembly of Ceratopteris richardii.</title>
        <authorList>
            <person name="Marchant D.B."/>
            <person name="Chen G."/>
            <person name="Jenkins J."/>
            <person name="Shu S."/>
            <person name="Leebens-Mack J."/>
            <person name="Grimwood J."/>
            <person name="Schmutz J."/>
            <person name="Soltis P."/>
            <person name="Soltis D."/>
            <person name="Chen Z.-H."/>
        </authorList>
    </citation>
    <scope>NUCLEOTIDE SEQUENCE</scope>
    <source>
        <strain evidence="2">Whitten #5841</strain>
        <tissue evidence="2">Leaf</tissue>
    </source>
</reference>
<feature type="region of interest" description="Disordered" evidence="1">
    <location>
        <begin position="995"/>
        <end position="1015"/>
    </location>
</feature>
<feature type="compositionally biased region" description="Basic and acidic residues" evidence="1">
    <location>
        <begin position="151"/>
        <end position="162"/>
    </location>
</feature>
<sequence length="1213" mass="135288">MARSSSQSMESFSSQGIEGHQVMMNTEVMKHLTVVSRASVRDIMMQHEKTFKEQVHDLHKLYEVQRALMERAKGREQEIHSGRPTPLSSPVQLKAISENSYNGTRNFWRHVASDGMESAKTNFSFHDEGFSHMAFPDRRKVEVAASNNFESPRKDLSDKEAKTGISTPNKRKIDLEQLPENDSDDEMENPEETFNQSFSNLSKNSRELSMNGFRSSKCTVVQEPVPQISSKLQNWQTNKHLTADHSHLPNSNKGFSPVFSQHEKALPSTSFNAMKSGQLVASSGERVMPPQHSVKIDSSVGSAPKNTMCMPLADHVGRVSQESSRESEWYFQASEANANALARHLVQQQPILSENIGTFKKAFLETNTSTGASMEARKDIPNNLAERLRKSSNWHKDSILQESVVSTMHVSNLEGLISEGGHNMAGMIASAMSVPSINGSNQELNMSLWSSQNPVLQLPQYNQPTVFQQRMLPPTSQDPWQKSSADPQNSMFPGQRVVYGVQSSGPSQINYQGDSVQRNHAEMAASWNSVGHGHYYPSFPLISQKPPFKKPPKLVLKNDGSGMELKRVSPEDVRKVGSNQKKPFYAMDGQSPPSSLKSCGNKLQKYREDVDESKKLEKGFISQLQLPNCTGQTTERSTIGSAIMEPRLLTTESLFSTLPQGTSRSGMLRQLAQQNLETRVSCMDSNDIALGLNLSDSFTESTGQEGFSHLEPTLSSLTPETNAVQVSVLPSLGDAFKKEMLPSVNANVQDQTEEKRLKSGSVYGNCGFSTFDKRRELSHEVVTSQGIADLNSQSEYLPMTTQVLQTKCQKEDIEIDGLDERMQVIEETNGAHLQQSLRAENHKNDASEGKASCSVQITHLSTQPVIAIPVQSLETHTPTATRQENDKLSNISDNDVFHGQPPGIHNSLGSPLSDREFDSAPSTTDTPSVMEVVSDDAIVNMSNMGLQPDSDSENLAASILLSFAPTIEMQNERQWSKDDAGELSKSTCEARIMEKGSNTSRCTETPSTSKSDNDWKAEDGQTLIAQTIGRSQRTDRTQHRHHHHHCRRDRHHHHHCRRDRMKVTINQGHLETNENDLVKIRTVKFSRVVDVPKDEDVPIFRSKQLKTLSGEISNRHRESAKSSHKRKEVIHAPTDRRCSRGAPMGARSSDYYISDRVQHPSVQKMPMLENDSVERGGHGVEGVVKKKALPEARRNRSTSYPRQPAMTHRRSQK</sequence>
<dbReference type="AlphaFoldDB" id="A0A8T2V468"/>
<dbReference type="EMBL" id="CM035408">
    <property type="protein sequence ID" value="KAH7441809.1"/>
    <property type="molecule type" value="Genomic_DNA"/>
</dbReference>
<organism evidence="2 3">
    <name type="scientific">Ceratopteris richardii</name>
    <name type="common">Triangle waterfern</name>
    <dbReference type="NCBI Taxonomy" id="49495"/>
    <lineage>
        <taxon>Eukaryota</taxon>
        <taxon>Viridiplantae</taxon>
        <taxon>Streptophyta</taxon>
        <taxon>Embryophyta</taxon>
        <taxon>Tracheophyta</taxon>
        <taxon>Polypodiopsida</taxon>
        <taxon>Polypodiidae</taxon>
        <taxon>Polypodiales</taxon>
        <taxon>Pteridineae</taxon>
        <taxon>Pteridaceae</taxon>
        <taxon>Parkerioideae</taxon>
        <taxon>Ceratopteris</taxon>
    </lineage>
</organism>
<evidence type="ECO:0000256" key="1">
    <source>
        <dbReference type="SAM" id="MobiDB-lite"/>
    </source>
</evidence>
<keyword evidence="3" id="KW-1185">Reference proteome</keyword>
<accession>A0A8T2V468</accession>
<feature type="region of interest" description="Disordered" evidence="1">
    <location>
        <begin position="146"/>
        <end position="191"/>
    </location>
</feature>